<dbReference type="PANTHER" id="PTHR30313:SF2">
    <property type="entry name" value="DNA PRIMASE"/>
    <property type="match status" value="1"/>
</dbReference>
<keyword evidence="2" id="KW-0863">Zinc-finger</keyword>
<dbReference type="InterPro" id="IPR002694">
    <property type="entry name" value="Znf_CHC2"/>
</dbReference>
<dbReference type="AlphaFoldDB" id="A0ABD6LCW5"/>
<evidence type="ECO:0000256" key="1">
    <source>
        <dbReference type="ARBA" id="ARBA00022723"/>
    </source>
</evidence>
<dbReference type="Pfam" id="PF01807">
    <property type="entry name" value="Zn_ribbon_DnaG"/>
    <property type="match status" value="1"/>
</dbReference>
<dbReference type="GO" id="GO:0008270">
    <property type="term" value="F:zinc ion binding"/>
    <property type="evidence" value="ECO:0007669"/>
    <property type="project" value="UniProtKB-KW"/>
</dbReference>
<dbReference type="Gene3D" id="3.90.580.10">
    <property type="entry name" value="Zinc finger, CHC2-type domain"/>
    <property type="match status" value="1"/>
</dbReference>
<name>A0ABD6LCW5_9FIRM</name>
<protein>
    <submittedName>
        <fullName evidence="5">DNA primase</fullName>
    </submittedName>
</protein>
<evidence type="ECO:0000256" key="2">
    <source>
        <dbReference type="ARBA" id="ARBA00022771"/>
    </source>
</evidence>
<organism evidence="5 6">
    <name type="scientific">Enterocloster clostridioformis</name>
    <dbReference type="NCBI Taxonomy" id="1531"/>
    <lineage>
        <taxon>Bacteria</taxon>
        <taxon>Bacillati</taxon>
        <taxon>Bacillota</taxon>
        <taxon>Clostridia</taxon>
        <taxon>Lachnospirales</taxon>
        <taxon>Lachnospiraceae</taxon>
        <taxon>Enterocloster</taxon>
    </lineage>
</organism>
<accession>A0ABD6LCW5</accession>
<keyword evidence="1" id="KW-0479">Metal-binding</keyword>
<dbReference type="InterPro" id="IPR036977">
    <property type="entry name" value="DNA_primase_Znf_CHC2"/>
</dbReference>
<evidence type="ECO:0000259" key="4">
    <source>
        <dbReference type="SMART" id="SM00400"/>
    </source>
</evidence>
<evidence type="ECO:0000313" key="5">
    <source>
        <dbReference type="EMBL" id="NSJ42321.1"/>
    </source>
</evidence>
<evidence type="ECO:0000313" key="6">
    <source>
        <dbReference type="Proteomes" id="UP000719916"/>
    </source>
</evidence>
<proteinExistence type="predicted"/>
<dbReference type="SUPFAM" id="SSF57783">
    <property type="entry name" value="Zinc beta-ribbon"/>
    <property type="match status" value="1"/>
</dbReference>
<dbReference type="InterPro" id="IPR050219">
    <property type="entry name" value="DnaG_primase"/>
</dbReference>
<gene>
    <name evidence="5" type="ORF">G5B26_01735</name>
</gene>
<dbReference type="Proteomes" id="UP000719916">
    <property type="component" value="Unassembled WGS sequence"/>
</dbReference>
<dbReference type="RefSeq" id="WP_002585511.1">
    <property type="nucleotide sequence ID" value="NZ_JAAISW010000001.1"/>
</dbReference>
<dbReference type="SMART" id="SM00400">
    <property type="entry name" value="ZnF_CHCC"/>
    <property type="match status" value="1"/>
</dbReference>
<dbReference type="EMBL" id="JAAISW010000001">
    <property type="protein sequence ID" value="NSJ42321.1"/>
    <property type="molecule type" value="Genomic_DNA"/>
</dbReference>
<keyword evidence="3" id="KW-0862">Zinc</keyword>
<sequence>MRQSLFEVVKQSVTTKAAAEHYGIEVKRGGMAKCPFHSDQSPSLKLNDGYYYCFGCGATGDVIDLVARLFQIGNKEAAERIAADFGLQYDSQVPCVPPKRTATAVQIAKQRERYTYGVLTRYHSQLQEWLAKYAPKNPDWDIDPRYVEAIHRKDYVEYLMDTILTGSPEEKAALCAERNPDIRRIVHRLTQLANENNSLRKETRSR</sequence>
<feature type="domain" description="Zinc finger CHC2-type" evidence="4">
    <location>
        <begin position="31"/>
        <end position="82"/>
    </location>
</feature>
<evidence type="ECO:0000256" key="3">
    <source>
        <dbReference type="ARBA" id="ARBA00022833"/>
    </source>
</evidence>
<reference evidence="5 6" key="1">
    <citation type="journal article" date="2020" name="Cell Host Microbe">
        <title>Functional and Genomic Variation between Human-Derived Isolates of Lachnospiraceae Reveals Inter- and Intra-Species Diversity.</title>
        <authorList>
            <person name="Sorbara M.T."/>
            <person name="Littmann E.R."/>
            <person name="Fontana E."/>
            <person name="Moody T.U."/>
            <person name="Kohout C.E."/>
            <person name="Gjonbalaj M."/>
            <person name="Eaton V."/>
            <person name="Seok R."/>
            <person name="Leiner I.M."/>
            <person name="Pamer E.G."/>
        </authorList>
    </citation>
    <scope>NUCLEOTIDE SEQUENCE [LARGE SCALE GENOMIC DNA]</scope>
    <source>
        <strain evidence="5 6">MSK.2.26</strain>
    </source>
</reference>
<dbReference type="PANTHER" id="PTHR30313">
    <property type="entry name" value="DNA PRIMASE"/>
    <property type="match status" value="1"/>
</dbReference>
<comment type="caution">
    <text evidence="5">The sequence shown here is derived from an EMBL/GenBank/DDBJ whole genome shotgun (WGS) entry which is preliminary data.</text>
</comment>